<organism evidence="1 2">
    <name type="scientific">Ignelater luminosus</name>
    <name type="common">Cucubano</name>
    <name type="synonym">Pyrophorus luminosus</name>
    <dbReference type="NCBI Taxonomy" id="2038154"/>
    <lineage>
        <taxon>Eukaryota</taxon>
        <taxon>Metazoa</taxon>
        <taxon>Ecdysozoa</taxon>
        <taxon>Arthropoda</taxon>
        <taxon>Hexapoda</taxon>
        <taxon>Insecta</taxon>
        <taxon>Pterygota</taxon>
        <taxon>Neoptera</taxon>
        <taxon>Endopterygota</taxon>
        <taxon>Coleoptera</taxon>
        <taxon>Polyphaga</taxon>
        <taxon>Elateriformia</taxon>
        <taxon>Elateroidea</taxon>
        <taxon>Elateridae</taxon>
        <taxon>Agrypninae</taxon>
        <taxon>Pyrophorini</taxon>
        <taxon>Ignelater</taxon>
    </lineage>
</organism>
<dbReference type="AlphaFoldDB" id="A0A8K0CL65"/>
<name>A0A8K0CL65_IGNLU</name>
<dbReference type="EMBL" id="VTPC01066857">
    <property type="protein sequence ID" value="KAF2889434.1"/>
    <property type="molecule type" value="Genomic_DNA"/>
</dbReference>
<dbReference type="Proteomes" id="UP000801492">
    <property type="component" value="Unassembled WGS sequence"/>
</dbReference>
<evidence type="ECO:0000313" key="2">
    <source>
        <dbReference type="Proteomes" id="UP000801492"/>
    </source>
</evidence>
<proteinExistence type="predicted"/>
<reference evidence="1" key="1">
    <citation type="submission" date="2019-08" db="EMBL/GenBank/DDBJ databases">
        <title>The genome of the North American firefly Photinus pyralis.</title>
        <authorList>
            <consortium name="Photinus pyralis genome working group"/>
            <person name="Fallon T.R."/>
            <person name="Sander Lower S.E."/>
            <person name="Weng J.-K."/>
        </authorList>
    </citation>
    <scope>NUCLEOTIDE SEQUENCE</scope>
    <source>
        <strain evidence="1">TRF0915ILg1</strain>
        <tissue evidence="1">Whole body</tissue>
    </source>
</reference>
<feature type="non-terminal residue" evidence="1">
    <location>
        <position position="1"/>
    </location>
</feature>
<evidence type="ECO:0000313" key="1">
    <source>
        <dbReference type="EMBL" id="KAF2889434.1"/>
    </source>
</evidence>
<keyword evidence="2" id="KW-1185">Reference proteome</keyword>
<accession>A0A8K0CL65</accession>
<sequence length="68" mass="7377">EIIEGLSRIGHEVFVLPPTDQFVSLTAMSRRDGVAIGTSDNRRGGKVVLVKGLRTGVQHQFAKTCVKV</sequence>
<protein>
    <submittedName>
        <fullName evidence="1">Uncharacterized protein</fullName>
    </submittedName>
</protein>
<gene>
    <name evidence="1" type="ORF">ILUMI_16739</name>
</gene>
<comment type="caution">
    <text evidence="1">The sequence shown here is derived from an EMBL/GenBank/DDBJ whole genome shotgun (WGS) entry which is preliminary data.</text>
</comment>